<feature type="transmembrane region" description="Helical" evidence="8">
    <location>
        <begin position="287"/>
        <end position="305"/>
    </location>
</feature>
<comment type="caution">
    <text evidence="10">The sequence shown here is derived from an EMBL/GenBank/DDBJ whole genome shotgun (WGS) entry which is preliminary data.</text>
</comment>
<gene>
    <name evidence="10" type="ORF">ACFSNB_13910</name>
</gene>
<keyword evidence="11" id="KW-1185">Reference proteome</keyword>
<evidence type="ECO:0000256" key="7">
    <source>
        <dbReference type="ARBA" id="ARBA00023177"/>
    </source>
</evidence>
<evidence type="ECO:0000256" key="6">
    <source>
        <dbReference type="ARBA" id="ARBA00023136"/>
    </source>
</evidence>
<dbReference type="EMBL" id="JBHUIY010000030">
    <property type="protein sequence ID" value="MFD2234904.1"/>
    <property type="molecule type" value="Genomic_DNA"/>
</dbReference>
<dbReference type="InterPro" id="IPR018047">
    <property type="entry name" value="Ammonium_transpt_CS"/>
</dbReference>
<sequence length="424" mass="43521">METAKTGVDVLFVLLGAVMVLAMHAGFAFLEVGTVRRKNQVNALVKILSDFAVSTLAYFFVGYGVAYGTSFLVGAGTLVGGEGSGFAAQGYDLVKFFFLATFAAAIPAIVSGGIAERAKFLPQLMATAVLVGLVYPLFEGMVWGTRFGAQEWLQATFGAAFHDFAGSVVVHAVGGWIGLAAVLMLGARLGRYRKDGRLVAVPPSNIPFLALGAWILSVGWFGFNVMSAQSVATLSGLVALNSLMAMVGGILSALVVGRNDPGFVHNGALAGLVAVCAGSDVMHPVGALITGAVAGGAFVWLFTLCQVKWKIDDVLGVWALHGMCGAIGGIACGLFGQQMLGGLGGVSLPAQLVGTLAGVVVGFVGGLAVYGTLKATLGIRLDPEAEFSGADLAIHQIGAYPEEAMPVHDDAIAMAAHAANLRRG</sequence>
<evidence type="ECO:0000256" key="3">
    <source>
        <dbReference type="ARBA" id="ARBA00022448"/>
    </source>
</evidence>
<dbReference type="InterPro" id="IPR024041">
    <property type="entry name" value="NH4_transpt_AmtB-like_dom"/>
</dbReference>
<evidence type="ECO:0000256" key="5">
    <source>
        <dbReference type="ARBA" id="ARBA00022989"/>
    </source>
</evidence>
<dbReference type="Gene3D" id="1.10.3430.10">
    <property type="entry name" value="Ammonium transporter AmtB like domains"/>
    <property type="match status" value="1"/>
</dbReference>
<dbReference type="SUPFAM" id="SSF111352">
    <property type="entry name" value="Ammonium transporter"/>
    <property type="match status" value="1"/>
</dbReference>
<proteinExistence type="inferred from homology"/>
<feature type="transmembrane region" description="Helical" evidence="8">
    <location>
        <begin position="263"/>
        <end position="281"/>
    </location>
</feature>
<dbReference type="RefSeq" id="WP_377317582.1">
    <property type="nucleotide sequence ID" value="NZ_JBHUIY010000030.1"/>
</dbReference>
<protein>
    <submittedName>
        <fullName evidence="10">Ammonium transporter</fullName>
    </submittedName>
</protein>
<comment type="subcellular location">
    <subcellularLocation>
        <location evidence="1">Membrane</location>
        <topology evidence="1">Multi-pass membrane protein</topology>
    </subcellularLocation>
</comment>
<name>A0ABW5CCA0_9PROT</name>
<keyword evidence="4 8" id="KW-0812">Transmembrane</keyword>
<keyword evidence="7" id="KW-0924">Ammonia transport</keyword>
<comment type="similarity">
    <text evidence="2">Belongs to the ammonia transporter channel (TC 1.A.11.2) family.</text>
</comment>
<evidence type="ECO:0000256" key="8">
    <source>
        <dbReference type="SAM" id="Phobius"/>
    </source>
</evidence>
<keyword evidence="5 8" id="KW-1133">Transmembrane helix</keyword>
<dbReference type="PANTHER" id="PTHR11730">
    <property type="entry name" value="AMMONIUM TRANSPORTER"/>
    <property type="match status" value="1"/>
</dbReference>
<reference evidence="11" key="1">
    <citation type="journal article" date="2019" name="Int. J. Syst. Evol. Microbiol.">
        <title>The Global Catalogue of Microorganisms (GCM) 10K type strain sequencing project: providing services to taxonomists for standard genome sequencing and annotation.</title>
        <authorList>
            <consortium name="The Broad Institute Genomics Platform"/>
            <consortium name="The Broad Institute Genome Sequencing Center for Infectious Disease"/>
            <person name="Wu L."/>
            <person name="Ma J."/>
        </authorList>
    </citation>
    <scope>NUCLEOTIDE SEQUENCE [LARGE SCALE GENOMIC DNA]</scope>
    <source>
        <strain evidence="11">KCTC 15012</strain>
    </source>
</reference>
<dbReference type="InterPro" id="IPR029020">
    <property type="entry name" value="Ammonium/urea_transptr"/>
</dbReference>
<dbReference type="Pfam" id="PF00909">
    <property type="entry name" value="Ammonium_transp"/>
    <property type="match status" value="1"/>
</dbReference>
<feature type="transmembrane region" description="Helical" evidence="8">
    <location>
        <begin position="348"/>
        <end position="370"/>
    </location>
</feature>
<evidence type="ECO:0000313" key="11">
    <source>
        <dbReference type="Proteomes" id="UP001597296"/>
    </source>
</evidence>
<feature type="domain" description="Ammonium transporter AmtB-like" evidence="9">
    <location>
        <begin position="12"/>
        <end position="400"/>
    </location>
</feature>
<evidence type="ECO:0000256" key="1">
    <source>
        <dbReference type="ARBA" id="ARBA00004141"/>
    </source>
</evidence>
<dbReference type="PROSITE" id="PS01219">
    <property type="entry name" value="AMMONIUM_TRANSP"/>
    <property type="match status" value="1"/>
</dbReference>
<dbReference type="PANTHER" id="PTHR11730:SF89">
    <property type="entry name" value="AMMONIUM TRANSPORTER SLL0108-RELATED"/>
    <property type="match status" value="1"/>
</dbReference>
<keyword evidence="6 8" id="KW-0472">Membrane</keyword>
<evidence type="ECO:0000256" key="2">
    <source>
        <dbReference type="ARBA" id="ARBA00005887"/>
    </source>
</evidence>
<feature type="transmembrane region" description="Helical" evidence="8">
    <location>
        <begin position="124"/>
        <end position="144"/>
    </location>
</feature>
<evidence type="ECO:0000313" key="10">
    <source>
        <dbReference type="EMBL" id="MFD2234904.1"/>
    </source>
</evidence>
<feature type="transmembrane region" description="Helical" evidence="8">
    <location>
        <begin position="317"/>
        <end position="336"/>
    </location>
</feature>
<evidence type="ECO:0000259" key="9">
    <source>
        <dbReference type="Pfam" id="PF00909"/>
    </source>
</evidence>
<organism evidence="10 11">
    <name type="scientific">Phaeospirillum tilakii</name>
    <dbReference type="NCBI Taxonomy" id="741673"/>
    <lineage>
        <taxon>Bacteria</taxon>
        <taxon>Pseudomonadati</taxon>
        <taxon>Pseudomonadota</taxon>
        <taxon>Alphaproteobacteria</taxon>
        <taxon>Rhodospirillales</taxon>
        <taxon>Rhodospirillaceae</taxon>
        <taxon>Phaeospirillum</taxon>
    </lineage>
</organism>
<accession>A0ABW5CCA0</accession>
<feature type="transmembrane region" description="Helical" evidence="8">
    <location>
        <begin position="12"/>
        <end position="30"/>
    </location>
</feature>
<feature type="transmembrane region" description="Helical" evidence="8">
    <location>
        <begin position="51"/>
        <end position="73"/>
    </location>
</feature>
<feature type="transmembrane region" description="Helical" evidence="8">
    <location>
        <begin position="206"/>
        <end position="226"/>
    </location>
</feature>
<feature type="transmembrane region" description="Helical" evidence="8">
    <location>
        <begin position="232"/>
        <end position="256"/>
    </location>
</feature>
<keyword evidence="3" id="KW-0813">Transport</keyword>
<dbReference type="Proteomes" id="UP001597296">
    <property type="component" value="Unassembled WGS sequence"/>
</dbReference>
<evidence type="ECO:0000256" key="4">
    <source>
        <dbReference type="ARBA" id="ARBA00022692"/>
    </source>
</evidence>
<feature type="transmembrane region" description="Helical" evidence="8">
    <location>
        <begin position="164"/>
        <end position="185"/>
    </location>
</feature>
<feature type="transmembrane region" description="Helical" evidence="8">
    <location>
        <begin position="93"/>
        <end position="112"/>
    </location>
</feature>